<accession>X0Y363</accession>
<reference evidence="2" key="1">
    <citation type="journal article" date="2014" name="Front. Microbiol.">
        <title>High frequency of phylogenetically diverse reductive dehalogenase-homologous genes in deep subseafloor sedimentary metagenomes.</title>
        <authorList>
            <person name="Kawai M."/>
            <person name="Futagami T."/>
            <person name="Toyoda A."/>
            <person name="Takaki Y."/>
            <person name="Nishi S."/>
            <person name="Hori S."/>
            <person name="Arai W."/>
            <person name="Tsubouchi T."/>
            <person name="Morono Y."/>
            <person name="Uchiyama I."/>
            <person name="Ito T."/>
            <person name="Fujiyama A."/>
            <person name="Inagaki F."/>
            <person name="Takami H."/>
        </authorList>
    </citation>
    <scope>NUCLEOTIDE SEQUENCE</scope>
    <source>
        <strain evidence="2">Expedition CK06-06</strain>
    </source>
</reference>
<proteinExistence type="predicted"/>
<sequence>MAKKPETQDTERTQVVASGAVEPRTTNVDDEVKAMGINVNAPVGGHGQGGEGH</sequence>
<feature type="compositionally biased region" description="Basic and acidic residues" evidence="1">
    <location>
        <begin position="1"/>
        <end position="12"/>
    </location>
</feature>
<dbReference type="AlphaFoldDB" id="X0Y363"/>
<feature type="region of interest" description="Disordered" evidence="1">
    <location>
        <begin position="1"/>
        <end position="33"/>
    </location>
</feature>
<organism evidence="2">
    <name type="scientific">marine sediment metagenome</name>
    <dbReference type="NCBI Taxonomy" id="412755"/>
    <lineage>
        <taxon>unclassified sequences</taxon>
        <taxon>metagenomes</taxon>
        <taxon>ecological metagenomes</taxon>
    </lineage>
</organism>
<protein>
    <submittedName>
        <fullName evidence="2">Uncharacterized protein</fullName>
    </submittedName>
</protein>
<comment type="caution">
    <text evidence="2">The sequence shown here is derived from an EMBL/GenBank/DDBJ whole genome shotgun (WGS) entry which is preliminary data.</text>
</comment>
<gene>
    <name evidence="2" type="ORF">S01H1_64470</name>
</gene>
<dbReference type="EMBL" id="BARS01042496">
    <property type="protein sequence ID" value="GAG41797.1"/>
    <property type="molecule type" value="Genomic_DNA"/>
</dbReference>
<name>X0Y363_9ZZZZ</name>
<evidence type="ECO:0000256" key="1">
    <source>
        <dbReference type="SAM" id="MobiDB-lite"/>
    </source>
</evidence>
<evidence type="ECO:0000313" key="2">
    <source>
        <dbReference type="EMBL" id="GAG41797.1"/>
    </source>
</evidence>